<dbReference type="Gene3D" id="3.40.50.150">
    <property type="entry name" value="Vaccinia Virus protein VP39"/>
    <property type="match status" value="1"/>
</dbReference>
<evidence type="ECO:0000313" key="5">
    <source>
        <dbReference type="EMBL" id="OOV81806.1"/>
    </source>
</evidence>
<dbReference type="Pfam" id="PF08241">
    <property type="entry name" value="Methyltransf_11"/>
    <property type="match status" value="1"/>
</dbReference>
<organism evidence="5 6">
    <name type="scientific">Acinetobacter amyesii</name>
    <dbReference type="NCBI Taxonomy" id="2942470"/>
    <lineage>
        <taxon>Bacteria</taxon>
        <taxon>Pseudomonadati</taxon>
        <taxon>Pseudomonadota</taxon>
        <taxon>Gammaproteobacteria</taxon>
        <taxon>Moraxellales</taxon>
        <taxon>Moraxellaceae</taxon>
        <taxon>Acinetobacter</taxon>
    </lineage>
</organism>
<comment type="caution">
    <text evidence="5">The sequence shown here is derived from an EMBL/GenBank/DDBJ whole genome shotgun (WGS) entry which is preliminary data.</text>
</comment>
<dbReference type="InterPro" id="IPR051052">
    <property type="entry name" value="Diverse_substrate_MTase"/>
</dbReference>
<dbReference type="CDD" id="cd02440">
    <property type="entry name" value="AdoMet_MTases"/>
    <property type="match status" value="1"/>
</dbReference>
<evidence type="ECO:0000256" key="1">
    <source>
        <dbReference type="ARBA" id="ARBA00008361"/>
    </source>
</evidence>
<dbReference type="SUPFAM" id="SSF53335">
    <property type="entry name" value="S-adenosyl-L-methionine-dependent methyltransferases"/>
    <property type="match status" value="1"/>
</dbReference>
<keyword evidence="3 5" id="KW-0808">Transferase</keyword>
<reference evidence="5 6" key="1">
    <citation type="submission" date="2017-02" db="EMBL/GenBank/DDBJ databases">
        <title>Acinetobacter sp. ANC 4945, whole genome shotgun sequencing project.</title>
        <authorList>
            <person name="Radolfova-Krizova L."/>
            <person name="Al Atrouni A."/>
            <person name="Nemec A."/>
        </authorList>
    </citation>
    <scope>NUCLEOTIDE SEQUENCE [LARGE SCALE GENOMIC DNA]</scope>
    <source>
        <strain evidence="5 6">ANC 4945</strain>
    </source>
</reference>
<dbReference type="AlphaFoldDB" id="A0A1T1GW19"/>
<evidence type="ECO:0000313" key="6">
    <source>
        <dbReference type="Proteomes" id="UP000191160"/>
    </source>
</evidence>
<comment type="similarity">
    <text evidence="1">Belongs to the methyltransferase superfamily.</text>
</comment>
<dbReference type="InterPro" id="IPR013216">
    <property type="entry name" value="Methyltransf_11"/>
</dbReference>
<protein>
    <submittedName>
        <fullName evidence="5">SAM-dependent methyltransferase</fullName>
    </submittedName>
</protein>
<dbReference type="InterPro" id="IPR029063">
    <property type="entry name" value="SAM-dependent_MTases_sf"/>
</dbReference>
<gene>
    <name evidence="5" type="ORF">B1202_10165</name>
</gene>
<evidence type="ECO:0000256" key="2">
    <source>
        <dbReference type="ARBA" id="ARBA00022603"/>
    </source>
</evidence>
<dbReference type="Proteomes" id="UP000191160">
    <property type="component" value="Unassembled WGS sequence"/>
</dbReference>
<evidence type="ECO:0000256" key="3">
    <source>
        <dbReference type="ARBA" id="ARBA00022679"/>
    </source>
</evidence>
<evidence type="ECO:0000259" key="4">
    <source>
        <dbReference type="Pfam" id="PF08241"/>
    </source>
</evidence>
<feature type="domain" description="Methyltransferase type 11" evidence="4">
    <location>
        <begin position="39"/>
        <end position="127"/>
    </location>
</feature>
<dbReference type="GO" id="GO:0032259">
    <property type="term" value="P:methylation"/>
    <property type="evidence" value="ECO:0007669"/>
    <property type="project" value="UniProtKB-KW"/>
</dbReference>
<keyword evidence="2 5" id="KW-0489">Methyltransferase</keyword>
<dbReference type="PANTHER" id="PTHR44942:SF4">
    <property type="entry name" value="METHYLTRANSFERASE TYPE 11 DOMAIN-CONTAINING PROTEIN"/>
    <property type="match status" value="1"/>
</dbReference>
<sequence length="244" mass="28094">MKDLFSTGSALYQQARPSYSAEVVDSILQHVALRELAWDCGAGSGQFTKGLAPYFQQVLATDLSTEQLAQAPNLDNVRYEQASAEHCPLADHSVDLITVAQAIHWFDFTAFYAEVRRVLKPQGHIAIVGYGLIQFEHAELNQLLHDLYFVTLKGYWDAERRYIDEEYRSIPFPFQELATPQLFLNYRWRSQQILDYLQTWSGLKHYQQQHPTLQPCAALHDFFSRHPQQEFALSFPVLLRIGTV</sequence>
<name>A0A1T1GW19_9GAMM</name>
<dbReference type="GO" id="GO:0008757">
    <property type="term" value="F:S-adenosylmethionine-dependent methyltransferase activity"/>
    <property type="evidence" value="ECO:0007669"/>
    <property type="project" value="InterPro"/>
</dbReference>
<dbReference type="PANTHER" id="PTHR44942">
    <property type="entry name" value="METHYLTRANSF_11 DOMAIN-CONTAINING PROTEIN"/>
    <property type="match status" value="1"/>
</dbReference>
<keyword evidence="6" id="KW-1185">Reference proteome</keyword>
<dbReference type="RefSeq" id="WP_078190483.1">
    <property type="nucleotide sequence ID" value="NZ_JAMCOZ010000006.1"/>
</dbReference>
<proteinExistence type="inferred from homology"/>
<accession>A0A1T1GW19</accession>
<dbReference type="EMBL" id="MVKX01000006">
    <property type="protein sequence ID" value="OOV81806.1"/>
    <property type="molecule type" value="Genomic_DNA"/>
</dbReference>